<comment type="caution">
    <text evidence="3">The sequence shown here is derived from an EMBL/GenBank/DDBJ whole genome shotgun (WGS) entry which is preliminary data.</text>
</comment>
<dbReference type="Proteomes" id="UP001152747">
    <property type="component" value="Unassembled WGS sequence"/>
</dbReference>
<keyword evidence="2" id="KW-1133">Transmembrane helix</keyword>
<evidence type="ECO:0000313" key="3">
    <source>
        <dbReference type="EMBL" id="CAI5442336.1"/>
    </source>
</evidence>
<dbReference type="EMBL" id="CANHGI010000002">
    <property type="protein sequence ID" value="CAI5442336.1"/>
    <property type="molecule type" value="Genomic_DNA"/>
</dbReference>
<reference evidence="3" key="1">
    <citation type="submission" date="2022-11" db="EMBL/GenBank/DDBJ databases">
        <authorList>
            <person name="Kikuchi T."/>
        </authorList>
    </citation>
    <scope>NUCLEOTIDE SEQUENCE</scope>
    <source>
        <strain evidence="3">PS1010</strain>
    </source>
</reference>
<name>A0A9P1IC78_9PELO</name>
<feature type="region of interest" description="Disordered" evidence="1">
    <location>
        <begin position="42"/>
        <end position="68"/>
    </location>
</feature>
<gene>
    <name evidence="3" type="ORF">CAMP_LOCUS4973</name>
</gene>
<accession>A0A9P1IC78</accession>
<evidence type="ECO:0000256" key="1">
    <source>
        <dbReference type="SAM" id="MobiDB-lite"/>
    </source>
</evidence>
<dbReference type="AlphaFoldDB" id="A0A9P1IC78"/>
<evidence type="ECO:0000256" key="2">
    <source>
        <dbReference type="SAM" id="Phobius"/>
    </source>
</evidence>
<organism evidence="3 4">
    <name type="scientific">Caenorhabditis angaria</name>
    <dbReference type="NCBI Taxonomy" id="860376"/>
    <lineage>
        <taxon>Eukaryota</taxon>
        <taxon>Metazoa</taxon>
        <taxon>Ecdysozoa</taxon>
        <taxon>Nematoda</taxon>
        <taxon>Chromadorea</taxon>
        <taxon>Rhabditida</taxon>
        <taxon>Rhabditina</taxon>
        <taxon>Rhabditomorpha</taxon>
        <taxon>Rhabditoidea</taxon>
        <taxon>Rhabditidae</taxon>
        <taxon>Peloderinae</taxon>
        <taxon>Caenorhabditis</taxon>
    </lineage>
</organism>
<sequence>MLFKFLIPTLFFRFKAVQKMINIFVAIFMIFHLLLQCGKKKKDSEVTNSMKTIKDTKSTSGAAPPQPA</sequence>
<keyword evidence="4" id="KW-1185">Reference proteome</keyword>
<feature type="transmembrane region" description="Helical" evidence="2">
    <location>
        <begin position="20"/>
        <end position="38"/>
    </location>
</feature>
<keyword evidence="2" id="KW-0472">Membrane</keyword>
<evidence type="ECO:0000313" key="4">
    <source>
        <dbReference type="Proteomes" id="UP001152747"/>
    </source>
</evidence>
<protein>
    <submittedName>
        <fullName evidence="3">Uncharacterized protein</fullName>
    </submittedName>
</protein>
<proteinExistence type="predicted"/>
<keyword evidence="2" id="KW-0812">Transmembrane</keyword>